<proteinExistence type="predicted"/>
<dbReference type="PANTHER" id="PTHR45138:SF9">
    <property type="entry name" value="DIGUANYLATE CYCLASE DGCM-RELATED"/>
    <property type="match status" value="1"/>
</dbReference>
<feature type="transmembrane region" description="Helical" evidence="1">
    <location>
        <begin position="12"/>
        <end position="34"/>
    </location>
</feature>
<name>R7RTA8_9CLOT</name>
<dbReference type="AlphaFoldDB" id="R7RTA8"/>
<dbReference type="GO" id="GO:0043709">
    <property type="term" value="P:cell adhesion involved in single-species biofilm formation"/>
    <property type="evidence" value="ECO:0007669"/>
    <property type="project" value="TreeGrafter"/>
</dbReference>
<accession>R7RTA8</accession>
<evidence type="ECO:0000313" key="4">
    <source>
        <dbReference type="Proteomes" id="UP000014923"/>
    </source>
</evidence>
<dbReference type="PANTHER" id="PTHR45138">
    <property type="entry name" value="REGULATORY COMPONENTS OF SENSORY TRANSDUCTION SYSTEM"/>
    <property type="match status" value="1"/>
</dbReference>
<comment type="caution">
    <text evidence="3">The sequence shown here is derived from an EMBL/GenBank/DDBJ whole genome shotgun (WGS) entry which is preliminary data.</text>
</comment>
<dbReference type="InterPro" id="IPR029787">
    <property type="entry name" value="Nucleotide_cyclase"/>
</dbReference>
<dbReference type="Pfam" id="PF00990">
    <property type="entry name" value="GGDEF"/>
    <property type="match status" value="1"/>
</dbReference>
<feature type="domain" description="GGDEF" evidence="2">
    <location>
        <begin position="106"/>
        <end position="234"/>
    </location>
</feature>
<dbReference type="GO" id="GO:0005886">
    <property type="term" value="C:plasma membrane"/>
    <property type="evidence" value="ECO:0007669"/>
    <property type="project" value="TreeGrafter"/>
</dbReference>
<dbReference type="InterPro" id="IPR043128">
    <property type="entry name" value="Rev_trsase/Diguanyl_cyclase"/>
</dbReference>
<dbReference type="CDD" id="cd01949">
    <property type="entry name" value="GGDEF"/>
    <property type="match status" value="1"/>
</dbReference>
<evidence type="ECO:0000256" key="1">
    <source>
        <dbReference type="SAM" id="Phobius"/>
    </source>
</evidence>
<dbReference type="SUPFAM" id="SSF55073">
    <property type="entry name" value="Nucleotide cyclase"/>
    <property type="match status" value="1"/>
</dbReference>
<reference evidence="3" key="1">
    <citation type="submission" date="2013-03" db="EMBL/GenBank/DDBJ databases">
        <title>Draft genome sequence of the hydrogen-ethanol-producing anaerobic alkalithermophilic Caloramator celere.</title>
        <authorList>
            <person name="Ciranna A."/>
            <person name="Larjo A."/>
            <person name="Kivisto A."/>
            <person name="Santala V."/>
            <person name="Roos C."/>
            <person name="Karp M."/>
        </authorList>
    </citation>
    <scope>NUCLEOTIDE SEQUENCE [LARGE SCALE GENOMIC DNA]</scope>
    <source>
        <strain evidence="3">DSM 8682</strain>
    </source>
</reference>
<dbReference type="Proteomes" id="UP000014923">
    <property type="component" value="Unassembled WGS sequence"/>
</dbReference>
<dbReference type="InterPro" id="IPR000160">
    <property type="entry name" value="GGDEF_dom"/>
</dbReference>
<dbReference type="Gene3D" id="3.30.70.270">
    <property type="match status" value="1"/>
</dbReference>
<dbReference type="eggNOG" id="COG2199">
    <property type="taxonomic scope" value="Bacteria"/>
</dbReference>
<keyword evidence="1" id="KW-1133">Transmembrane helix</keyword>
<keyword evidence="4" id="KW-1185">Reference proteome</keyword>
<feature type="transmembrane region" description="Helical" evidence="1">
    <location>
        <begin position="40"/>
        <end position="63"/>
    </location>
</feature>
<protein>
    <submittedName>
        <fullName evidence="3">FOG: GGDEF domain</fullName>
    </submittedName>
</protein>
<dbReference type="GO" id="GO:1902201">
    <property type="term" value="P:negative regulation of bacterial-type flagellum-dependent cell motility"/>
    <property type="evidence" value="ECO:0007669"/>
    <property type="project" value="TreeGrafter"/>
</dbReference>
<evidence type="ECO:0000259" key="2">
    <source>
        <dbReference type="PROSITE" id="PS50887"/>
    </source>
</evidence>
<dbReference type="HOGENOM" id="CLU_1213106_0_0_9"/>
<dbReference type="PROSITE" id="PS50887">
    <property type="entry name" value="GGDEF"/>
    <property type="match status" value="1"/>
</dbReference>
<dbReference type="NCBIfam" id="TIGR00254">
    <property type="entry name" value="GGDEF"/>
    <property type="match status" value="1"/>
</dbReference>
<keyword evidence="1" id="KW-0812">Transmembrane</keyword>
<evidence type="ECO:0000313" key="3">
    <source>
        <dbReference type="EMBL" id="CDF58480.1"/>
    </source>
</evidence>
<dbReference type="GO" id="GO:0052621">
    <property type="term" value="F:diguanylate cyclase activity"/>
    <property type="evidence" value="ECO:0007669"/>
    <property type="project" value="TreeGrafter"/>
</dbReference>
<dbReference type="EMBL" id="CAVN010000097">
    <property type="protein sequence ID" value="CDF58480.1"/>
    <property type="molecule type" value="Genomic_DNA"/>
</dbReference>
<dbReference type="InterPro" id="IPR050469">
    <property type="entry name" value="Diguanylate_Cyclase"/>
</dbReference>
<sequence length="234" mass="27183">MKKIGFGALKVALYYFLFGICWVMLSDRILYSLVRDKNMILNFSIVKGSIFICISSILIYVLVKREIKRRMKMWEFYATHDAMTKCLNRRAGLEKLTSIINKYSKTPISIIYADLNNLKLINDSFGHCEGDKAIINVSKIFRSCIKKDDFVIRLGGDEFLIVVLNCNEIDADNIVGRINFKIDELNKMNKVELSVSFGIATYTKQYESVVDFIQEADRRMYENKKKFHSKLKYA</sequence>
<organism evidence="3 4">
    <name type="scientific">Thermobrachium celere DSM 8682</name>
    <dbReference type="NCBI Taxonomy" id="941824"/>
    <lineage>
        <taxon>Bacteria</taxon>
        <taxon>Bacillati</taxon>
        <taxon>Bacillota</taxon>
        <taxon>Clostridia</taxon>
        <taxon>Eubacteriales</taxon>
        <taxon>Clostridiaceae</taxon>
        <taxon>Thermobrachium</taxon>
    </lineage>
</organism>
<dbReference type="SMART" id="SM00267">
    <property type="entry name" value="GGDEF"/>
    <property type="match status" value="1"/>
</dbReference>
<dbReference type="RefSeq" id="WP_018662595.1">
    <property type="nucleotide sequence ID" value="NZ_HF952018.1"/>
</dbReference>
<gene>
    <name evidence="3" type="ORF">TCEL_00526</name>
</gene>
<keyword evidence="1" id="KW-0472">Membrane</keyword>